<dbReference type="InterPro" id="IPR012337">
    <property type="entry name" value="RNaseH-like_sf"/>
</dbReference>
<dbReference type="SUPFAM" id="SSF53098">
    <property type="entry name" value="Ribonuclease H-like"/>
    <property type="match status" value="1"/>
</dbReference>
<keyword evidence="3" id="KW-0255">Endonuclease</keyword>
<evidence type="ECO:0000256" key="9">
    <source>
        <dbReference type="ARBA" id="ARBA00023172"/>
    </source>
</evidence>
<evidence type="ECO:0000256" key="7">
    <source>
        <dbReference type="ARBA" id="ARBA00022918"/>
    </source>
</evidence>
<keyword evidence="5" id="KW-0460">Magnesium</keyword>
<proteinExistence type="predicted"/>
<accession>A0ABQ5F0J5</accession>
<evidence type="ECO:0000256" key="1">
    <source>
        <dbReference type="ARBA" id="ARBA00022722"/>
    </source>
</evidence>
<evidence type="ECO:0000256" key="8">
    <source>
        <dbReference type="ARBA" id="ARBA00022932"/>
    </source>
</evidence>
<keyword evidence="2" id="KW-0479">Metal-binding</keyword>
<dbReference type="Gene3D" id="3.30.420.10">
    <property type="entry name" value="Ribonuclease H-like superfamily/Ribonuclease H"/>
    <property type="match status" value="1"/>
</dbReference>
<evidence type="ECO:0000313" key="11">
    <source>
        <dbReference type="EMBL" id="GJT56232.1"/>
    </source>
</evidence>
<feature type="compositionally biased region" description="Polar residues" evidence="10">
    <location>
        <begin position="82"/>
        <end position="96"/>
    </location>
</feature>
<dbReference type="Proteomes" id="UP001151760">
    <property type="component" value="Unassembled WGS sequence"/>
</dbReference>
<evidence type="ECO:0000256" key="6">
    <source>
        <dbReference type="ARBA" id="ARBA00022908"/>
    </source>
</evidence>
<protein>
    <submittedName>
        <fullName evidence="11">Integrase, catalytic region, zinc finger, CCHC-type containing protein</fullName>
    </submittedName>
</protein>
<gene>
    <name evidence="11" type="ORF">Tco_0991286</name>
</gene>
<organism evidence="11 12">
    <name type="scientific">Tanacetum coccineum</name>
    <dbReference type="NCBI Taxonomy" id="301880"/>
    <lineage>
        <taxon>Eukaryota</taxon>
        <taxon>Viridiplantae</taxon>
        <taxon>Streptophyta</taxon>
        <taxon>Embryophyta</taxon>
        <taxon>Tracheophyta</taxon>
        <taxon>Spermatophyta</taxon>
        <taxon>Magnoliopsida</taxon>
        <taxon>eudicotyledons</taxon>
        <taxon>Gunneridae</taxon>
        <taxon>Pentapetalae</taxon>
        <taxon>asterids</taxon>
        <taxon>campanulids</taxon>
        <taxon>Asterales</taxon>
        <taxon>Asteraceae</taxon>
        <taxon>Asteroideae</taxon>
        <taxon>Anthemideae</taxon>
        <taxon>Anthemidinae</taxon>
        <taxon>Tanacetum</taxon>
    </lineage>
</organism>
<keyword evidence="12" id="KW-1185">Reference proteome</keyword>
<evidence type="ECO:0000256" key="10">
    <source>
        <dbReference type="SAM" id="MobiDB-lite"/>
    </source>
</evidence>
<evidence type="ECO:0000256" key="4">
    <source>
        <dbReference type="ARBA" id="ARBA00022801"/>
    </source>
</evidence>
<dbReference type="InterPro" id="IPR036397">
    <property type="entry name" value="RNaseH_sf"/>
</dbReference>
<evidence type="ECO:0000256" key="2">
    <source>
        <dbReference type="ARBA" id="ARBA00022723"/>
    </source>
</evidence>
<keyword evidence="8" id="KW-0548">Nucleotidyltransferase</keyword>
<evidence type="ECO:0000256" key="5">
    <source>
        <dbReference type="ARBA" id="ARBA00022842"/>
    </source>
</evidence>
<name>A0ABQ5F0J5_9ASTR</name>
<feature type="region of interest" description="Disordered" evidence="10">
    <location>
        <begin position="68"/>
        <end position="122"/>
    </location>
</feature>
<dbReference type="InterPro" id="IPR039537">
    <property type="entry name" value="Retrotran_Ty1/copia-like"/>
</dbReference>
<keyword evidence="9" id="KW-0233">DNA recombination</keyword>
<dbReference type="PANTHER" id="PTHR42648">
    <property type="entry name" value="TRANSPOSASE, PUTATIVE-RELATED"/>
    <property type="match status" value="1"/>
</dbReference>
<feature type="compositionally biased region" description="Low complexity" evidence="10">
    <location>
        <begin position="104"/>
        <end position="122"/>
    </location>
</feature>
<dbReference type="PANTHER" id="PTHR42648:SF11">
    <property type="entry name" value="TRANSPOSON TY4-P GAG-POL POLYPROTEIN"/>
    <property type="match status" value="1"/>
</dbReference>
<comment type="caution">
    <text evidence="11">The sequence shown here is derived from an EMBL/GenBank/DDBJ whole genome shotgun (WGS) entry which is preliminary data.</text>
</comment>
<evidence type="ECO:0000256" key="3">
    <source>
        <dbReference type="ARBA" id="ARBA00022759"/>
    </source>
</evidence>
<keyword evidence="6" id="KW-0229">DNA integration</keyword>
<sequence length="122" mass="13435">MDLCGPMRVQSINGKKYILVIVDDYSRFTWVKFLRSKDETPAFVINLLKQLQVGLNKTIRSFDEYFETTTGDPQMPPIPSAQAPTIPTGPSVSISFDRNAPLGSHSSSSSAHQSSSVHHAVL</sequence>
<keyword evidence="1" id="KW-0540">Nuclease</keyword>
<keyword evidence="7" id="KW-0695">RNA-directed DNA polymerase</keyword>
<evidence type="ECO:0000313" key="12">
    <source>
        <dbReference type="Proteomes" id="UP001151760"/>
    </source>
</evidence>
<keyword evidence="8" id="KW-0808">Transferase</keyword>
<reference evidence="11" key="2">
    <citation type="submission" date="2022-01" db="EMBL/GenBank/DDBJ databases">
        <authorList>
            <person name="Yamashiro T."/>
            <person name="Shiraishi A."/>
            <person name="Satake H."/>
            <person name="Nakayama K."/>
        </authorList>
    </citation>
    <scope>NUCLEOTIDE SEQUENCE</scope>
</reference>
<keyword evidence="8" id="KW-0239">DNA-directed DNA polymerase</keyword>
<keyword evidence="4" id="KW-0378">Hydrolase</keyword>
<reference evidence="11" key="1">
    <citation type="journal article" date="2022" name="Int. J. Mol. Sci.">
        <title>Draft Genome of Tanacetum Coccineum: Genomic Comparison of Closely Related Tanacetum-Family Plants.</title>
        <authorList>
            <person name="Yamashiro T."/>
            <person name="Shiraishi A."/>
            <person name="Nakayama K."/>
            <person name="Satake H."/>
        </authorList>
    </citation>
    <scope>NUCLEOTIDE SEQUENCE</scope>
</reference>
<dbReference type="EMBL" id="BQNB010016825">
    <property type="protein sequence ID" value="GJT56232.1"/>
    <property type="molecule type" value="Genomic_DNA"/>
</dbReference>